<gene>
    <name evidence="1" type="ORF">LCGC14_0323360</name>
</gene>
<sequence length="315" mass="35183">MAITVTELVRTGPISLDQSQEVRVREFKVETTDADGDNLSFESDVTFAENIPRIGDLWSAHGYQGSDDLEGELTHAEPRDIATEGQLSVHGVRVIRLAESSSGGLKTITFKVTVQYGTKKVLWTARKQAEITTKTEKIFWDLDAIEGPPFPTPPTYLAQCATWSSIIQQPLPPQFPNYGHESVIENGEGTDKLAPQFVLSFQKLVYDPDLAQQRELFDLAATTNETSGQEIFIGENHWLFLGSQGSEVRDDVFDLTLKFAYDKWDHRYFTYTTEQGSTWPVIAGAGAQAVPACRSYRIYPRTDWNPIATILGITL</sequence>
<dbReference type="AlphaFoldDB" id="A0A0F9U1D4"/>
<organism evidence="1">
    <name type="scientific">marine sediment metagenome</name>
    <dbReference type="NCBI Taxonomy" id="412755"/>
    <lineage>
        <taxon>unclassified sequences</taxon>
        <taxon>metagenomes</taxon>
        <taxon>ecological metagenomes</taxon>
    </lineage>
</organism>
<evidence type="ECO:0000313" key="1">
    <source>
        <dbReference type="EMBL" id="KKN81117.1"/>
    </source>
</evidence>
<protein>
    <submittedName>
        <fullName evidence="1">Uncharacterized protein</fullName>
    </submittedName>
</protein>
<dbReference type="EMBL" id="LAZR01000220">
    <property type="protein sequence ID" value="KKN81117.1"/>
    <property type="molecule type" value="Genomic_DNA"/>
</dbReference>
<name>A0A0F9U1D4_9ZZZZ</name>
<proteinExistence type="predicted"/>
<comment type="caution">
    <text evidence="1">The sequence shown here is derived from an EMBL/GenBank/DDBJ whole genome shotgun (WGS) entry which is preliminary data.</text>
</comment>
<accession>A0A0F9U1D4</accession>
<reference evidence="1" key="1">
    <citation type="journal article" date="2015" name="Nature">
        <title>Complex archaea that bridge the gap between prokaryotes and eukaryotes.</title>
        <authorList>
            <person name="Spang A."/>
            <person name="Saw J.H."/>
            <person name="Jorgensen S.L."/>
            <person name="Zaremba-Niedzwiedzka K."/>
            <person name="Martijn J."/>
            <person name="Lind A.E."/>
            <person name="van Eijk R."/>
            <person name="Schleper C."/>
            <person name="Guy L."/>
            <person name="Ettema T.J."/>
        </authorList>
    </citation>
    <scope>NUCLEOTIDE SEQUENCE</scope>
</reference>